<proteinExistence type="predicted"/>
<organism evidence="2 3">
    <name type="scientific">Paramuricea clavata</name>
    <name type="common">Red gorgonian</name>
    <name type="synonym">Violescent sea-whip</name>
    <dbReference type="NCBI Taxonomy" id="317549"/>
    <lineage>
        <taxon>Eukaryota</taxon>
        <taxon>Metazoa</taxon>
        <taxon>Cnidaria</taxon>
        <taxon>Anthozoa</taxon>
        <taxon>Octocorallia</taxon>
        <taxon>Malacalcyonacea</taxon>
        <taxon>Plexauridae</taxon>
        <taxon>Paramuricea</taxon>
    </lineage>
</organism>
<dbReference type="Pfam" id="PF08385">
    <property type="entry name" value="DHC_N1"/>
    <property type="match status" value="1"/>
</dbReference>
<feature type="compositionally biased region" description="Low complexity" evidence="1">
    <location>
        <begin position="505"/>
        <end position="518"/>
    </location>
</feature>
<dbReference type="InterPro" id="IPR026983">
    <property type="entry name" value="DHC"/>
</dbReference>
<dbReference type="OrthoDB" id="286107at2759"/>
<evidence type="ECO:0000313" key="3">
    <source>
        <dbReference type="Proteomes" id="UP001152795"/>
    </source>
</evidence>
<evidence type="ECO:0000313" key="2">
    <source>
        <dbReference type="EMBL" id="CAB4020858.1"/>
    </source>
</evidence>
<name>A0A6S7KK74_PARCT</name>
<dbReference type="EMBL" id="CACRXK020011157">
    <property type="protein sequence ID" value="CAB4020858.1"/>
    <property type="molecule type" value="Genomic_DNA"/>
</dbReference>
<dbReference type="GO" id="GO:0007018">
    <property type="term" value="P:microtubule-based movement"/>
    <property type="evidence" value="ECO:0007669"/>
    <property type="project" value="InterPro"/>
</dbReference>
<feature type="non-terminal residue" evidence="2">
    <location>
        <position position="1"/>
    </location>
</feature>
<dbReference type="Proteomes" id="UP001152795">
    <property type="component" value="Unassembled WGS sequence"/>
</dbReference>
<sequence length="603" mass="68696">MFRLILEEEAIIEDPPSIWSELEDMLQDMRDSLVRSITAQSFLDILGKDREKFELGYSEYVNNVHKIEAYICQYIEGIFTLKLSVERSLQILSRFECVVNRPGLRNMFSEKYVAVFSNFEDVLEKVQNLYETQKESPPLSRNAPMVSGAISWSRGLLRKIEEPMKIFKENKFITSFRDFGRIAKFYNRIATALVKFESLWLTMWKSRIESAKVALKLPLLTHHFETKELLVNADERVVELIQECKGLLRFGIQLPENALDVFRQENRFKNYKQHLEFVLKDYSSICALVAEPLKKLLLPHMESVIQYLQPGLSTLAWNSMNIDAYLHQVHLANGRLRVVVESVNKVVVDGIHKSIASLEKSTLFDVDLAYQKRWEADQFKDELKKDIKDKQAKLSSLLKSVENSIQEVISLAAYHRSVSPISPSHTPRLSMSPRSIRPGISGVRAGTSVSGVTEESIIGEIYTHYCGLAHKALLQCIQRSLEVLYHSVCPVEMIKDKDNGSEINSRPSSAASTLSSSSEWAVPHPPSDLLQFEVEIKFNIPDIVIAPTLNRVQSAVNDVATCLVDVCKDIQWWAIDTRETLYQSISQNSAVSSLVRYISDVIT</sequence>
<protein>
    <submittedName>
        <fullName evidence="2">Uncharacterized protein</fullName>
    </submittedName>
</protein>
<dbReference type="GO" id="GO:0051959">
    <property type="term" value="F:dynein light intermediate chain binding"/>
    <property type="evidence" value="ECO:0007669"/>
    <property type="project" value="InterPro"/>
</dbReference>
<dbReference type="PANTHER" id="PTHR46532:SF13">
    <property type="entry name" value="CYTOPLASMIC DYNEIN 1 HEAVY CHAIN 1"/>
    <property type="match status" value="1"/>
</dbReference>
<keyword evidence="3" id="KW-1185">Reference proteome</keyword>
<feature type="region of interest" description="Disordered" evidence="1">
    <location>
        <begin position="499"/>
        <end position="519"/>
    </location>
</feature>
<comment type="caution">
    <text evidence="2">The sequence shown here is derived from an EMBL/GenBank/DDBJ whole genome shotgun (WGS) entry which is preliminary data.</text>
</comment>
<dbReference type="GO" id="GO:0045505">
    <property type="term" value="F:dynein intermediate chain binding"/>
    <property type="evidence" value="ECO:0007669"/>
    <property type="project" value="InterPro"/>
</dbReference>
<dbReference type="InterPro" id="IPR013594">
    <property type="entry name" value="Dynein_heavy_tail"/>
</dbReference>
<dbReference type="AlphaFoldDB" id="A0A6S7KK74"/>
<evidence type="ECO:0000256" key="1">
    <source>
        <dbReference type="SAM" id="MobiDB-lite"/>
    </source>
</evidence>
<accession>A0A6S7KK74</accession>
<gene>
    <name evidence="2" type="ORF">PACLA_8A076281</name>
</gene>
<dbReference type="GO" id="GO:0005858">
    <property type="term" value="C:axonemal dynein complex"/>
    <property type="evidence" value="ECO:0007669"/>
    <property type="project" value="TreeGrafter"/>
</dbReference>
<dbReference type="PANTHER" id="PTHR46532">
    <property type="entry name" value="MALE FERTILITY FACTOR KL5"/>
    <property type="match status" value="1"/>
</dbReference>
<reference evidence="2" key="1">
    <citation type="submission" date="2020-04" db="EMBL/GenBank/DDBJ databases">
        <authorList>
            <person name="Alioto T."/>
            <person name="Alioto T."/>
            <person name="Gomez Garrido J."/>
        </authorList>
    </citation>
    <scope>NUCLEOTIDE SEQUENCE</scope>
    <source>
        <strain evidence="2">A484AB</strain>
    </source>
</reference>